<gene>
    <name evidence="1" type="ORF">DPMN_117942</name>
</gene>
<comment type="caution">
    <text evidence="1">The sequence shown here is derived from an EMBL/GenBank/DDBJ whole genome shotgun (WGS) entry which is preliminary data.</text>
</comment>
<sequence length="80" mass="8260">MATETVYISVGYLASYGAGHSGQGGGHYDSSTLLWVRGAAYDNFRQPTLKGSGGDTTYGGGVLRLVATGTVEIDGEIKAE</sequence>
<dbReference type="EMBL" id="JAIWYP010000005">
    <property type="protein sequence ID" value="KAH3816426.1"/>
    <property type="molecule type" value="Genomic_DNA"/>
</dbReference>
<accession>A0A9D4JL81</accession>
<proteinExistence type="predicted"/>
<dbReference type="AlphaFoldDB" id="A0A9D4JL81"/>
<organism evidence="1 2">
    <name type="scientific">Dreissena polymorpha</name>
    <name type="common">Zebra mussel</name>
    <name type="synonym">Mytilus polymorpha</name>
    <dbReference type="NCBI Taxonomy" id="45954"/>
    <lineage>
        <taxon>Eukaryota</taxon>
        <taxon>Metazoa</taxon>
        <taxon>Spiralia</taxon>
        <taxon>Lophotrochozoa</taxon>
        <taxon>Mollusca</taxon>
        <taxon>Bivalvia</taxon>
        <taxon>Autobranchia</taxon>
        <taxon>Heteroconchia</taxon>
        <taxon>Euheterodonta</taxon>
        <taxon>Imparidentia</taxon>
        <taxon>Neoheterodontei</taxon>
        <taxon>Myida</taxon>
        <taxon>Dreissenoidea</taxon>
        <taxon>Dreissenidae</taxon>
        <taxon>Dreissena</taxon>
    </lineage>
</organism>
<name>A0A9D4JL81_DREPO</name>
<reference evidence="1" key="1">
    <citation type="journal article" date="2019" name="bioRxiv">
        <title>The Genome of the Zebra Mussel, Dreissena polymorpha: A Resource for Invasive Species Research.</title>
        <authorList>
            <person name="McCartney M.A."/>
            <person name="Auch B."/>
            <person name="Kono T."/>
            <person name="Mallez S."/>
            <person name="Zhang Y."/>
            <person name="Obille A."/>
            <person name="Becker A."/>
            <person name="Abrahante J.E."/>
            <person name="Garbe J."/>
            <person name="Badalamenti J.P."/>
            <person name="Herman A."/>
            <person name="Mangelson H."/>
            <person name="Liachko I."/>
            <person name="Sullivan S."/>
            <person name="Sone E.D."/>
            <person name="Koren S."/>
            <person name="Silverstein K.A.T."/>
            <person name="Beckman K.B."/>
            <person name="Gohl D.M."/>
        </authorList>
    </citation>
    <scope>NUCLEOTIDE SEQUENCE</scope>
    <source>
        <strain evidence="1">Duluth1</strain>
        <tissue evidence="1">Whole animal</tissue>
    </source>
</reference>
<evidence type="ECO:0000313" key="1">
    <source>
        <dbReference type="EMBL" id="KAH3816426.1"/>
    </source>
</evidence>
<protein>
    <submittedName>
        <fullName evidence="1">Uncharacterized protein</fullName>
    </submittedName>
</protein>
<dbReference type="Proteomes" id="UP000828390">
    <property type="component" value="Unassembled WGS sequence"/>
</dbReference>
<evidence type="ECO:0000313" key="2">
    <source>
        <dbReference type="Proteomes" id="UP000828390"/>
    </source>
</evidence>
<keyword evidence="2" id="KW-1185">Reference proteome</keyword>
<reference evidence="1" key="2">
    <citation type="submission" date="2020-11" db="EMBL/GenBank/DDBJ databases">
        <authorList>
            <person name="McCartney M.A."/>
            <person name="Auch B."/>
            <person name="Kono T."/>
            <person name="Mallez S."/>
            <person name="Becker A."/>
            <person name="Gohl D.M."/>
            <person name="Silverstein K.A.T."/>
            <person name="Koren S."/>
            <person name="Bechman K.B."/>
            <person name="Herman A."/>
            <person name="Abrahante J.E."/>
            <person name="Garbe J."/>
        </authorList>
    </citation>
    <scope>NUCLEOTIDE SEQUENCE</scope>
    <source>
        <strain evidence="1">Duluth1</strain>
        <tissue evidence="1">Whole animal</tissue>
    </source>
</reference>